<gene>
    <name evidence="2" type="ORF">Sxan_50890</name>
</gene>
<keyword evidence="1" id="KW-1133">Transmembrane helix</keyword>
<keyword evidence="1" id="KW-0472">Membrane</keyword>
<dbReference type="EMBL" id="BNEE01000006">
    <property type="protein sequence ID" value="GHI87725.1"/>
    <property type="molecule type" value="Genomic_DNA"/>
</dbReference>
<dbReference type="OrthoDB" id="4140419at2"/>
<dbReference type="Proteomes" id="UP000600026">
    <property type="component" value="Unassembled WGS sequence"/>
</dbReference>
<comment type="caution">
    <text evidence="2">The sequence shown here is derived from an EMBL/GenBank/DDBJ whole genome shotgun (WGS) entry which is preliminary data.</text>
</comment>
<evidence type="ECO:0000256" key="1">
    <source>
        <dbReference type="SAM" id="Phobius"/>
    </source>
</evidence>
<organism evidence="2 3">
    <name type="scientific">Streptomyces xanthophaeus</name>
    <dbReference type="NCBI Taxonomy" id="67385"/>
    <lineage>
        <taxon>Bacteria</taxon>
        <taxon>Bacillati</taxon>
        <taxon>Actinomycetota</taxon>
        <taxon>Actinomycetes</taxon>
        <taxon>Kitasatosporales</taxon>
        <taxon>Streptomycetaceae</taxon>
        <taxon>Streptomyces</taxon>
    </lineage>
</organism>
<evidence type="ECO:0000313" key="2">
    <source>
        <dbReference type="EMBL" id="GHI87725.1"/>
    </source>
</evidence>
<sequence length="129" mass="14083">MPTTQPPAPGRRQRSAAGRAWKAFKLCLSTTAFLWVACWLATAMSEQRERCAHQIVGPGGPFRVETSSLPPNETCVWPDGTEIAALDVMTYLWWAAAAATLISFLLAASFSAAPAEDLRYRDAGRSERP</sequence>
<accession>A0A919LDZ8</accession>
<dbReference type="AlphaFoldDB" id="A0A919LDZ8"/>
<proteinExistence type="predicted"/>
<dbReference type="RefSeq" id="WP_031144494.1">
    <property type="nucleotide sequence ID" value="NZ_BNEE01000006.1"/>
</dbReference>
<feature type="transmembrane region" description="Helical" evidence="1">
    <location>
        <begin position="91"/>
        <end position="113"/>
    </location>
</feature>
<keyword evidence="1" id="KW-0812">Transmembrane</keyword>
<protein>
    <submittedName>
        <fullName evidence="2">Uncharacterized protein</fullName>
    </submittedName>
</protein>
<feature type="transmembrane region" description="Helical" evidence="1">
    <location>
        <begin position="21"/>
        <end position="42"/>
    </location>
</feature>
<reference evidence="2" key="1">
    <citation type="submission" date="2020-09" db="EMBL/GenBank/DDBJ databases">
        <title>Whole genome shotgun sequence of Streptomyces xanthophaeus NBRC 12829.</title>
        <authorList>
            <person name="Komaki H."/>
            <person name="Tamura T."/>
        </authorList>
    </citation>
    <scope>NUCLEOTIDE SEQUENCE</scope>
    <source>
        <strain evidence="2">NBRC 12829</strain>
    </source>
</reference>
<keyword evidence="3" id="KW-1185">Reference proteome</keyword>
<name>A0A919LDZ8_9ACTN</name>
<evidence type="ECO:0000313" key="3">
    <source>
        <dbReference type="Proteomes" id="UP000600026"/>
    </source>
</evidence>